<sequence length="66" mass="7265">MTFVVRWYDDVEAANNTESLTGSSRVTLPLGRIAKWPIGFEVGVIYGVLRGVVHGVWNGRGICCLQ</sequence>
<organism evidence="1 2">
    <name type="scientific">Vespula squamosa</name>
    <name type="common">Southern yellow jacket</name>
    <name type="synonym">Wasp</name>
    <dbReference type="NCBI Taxonomy" id="30214"/>
    <lineage>
        <taxon>Eukaryota</taxon>
        <taxon>Metazoa</taxon>
        <taxon>Ecdysozoa</taxon>
        <taxon>Arthropoda</taxon>
        <taxon>Hexapoda</taxon>
        <taxon>Insecta</taxon>
        <taxon>Pterygota</taxon>
        <taxon>Neoptera</taxon>
        <taxon>Endopterygota</taxon>
        <taxon>Hymenoptera</taxon>
        <taxon>Apocrita</taxon>
        <taxon>Aculeata</taxon>
        <taxon>Vespoidea</taxon>
        <taxon>Vespidae</taxon>
        <taxon>Vespinae</taxon>
        <taxon>Vespula</taxon>
    </lineage>
</organism>
<comment type="caution">
    <text evidence="1">The sequence shown here is derived from an EMBL/GenBank/DDBJ whole genome shotgun (WGS) entry which is preliminary data.</text>
</comment>
<evidence type="ECO:0000313" key="2">
    <source>
        <dbReference type="Proteomes" id="UP001607302"/>
    </source>
</evidence>
<dbReference type="AlphaFoldDB" id="A0ABD2BT58"/>
<keyword evidence="2" id="KW-1185">Reference proteome</keyword>
<dbReference type="Proteomes" id="UP001607302">
    <property type="component" value="Unassembled WGS sequence"/>
</dbReference>
<protein>
    <submittedName>
        <fullName evidence="1">Uncharacterized protein</fullName>
    </submittedName>
</protein>
<proteinExistence type="predicted"/>
<gene>
    <name evidence="1" type="ORF">V1478_002653</name>
</gene>
<accession>A0ABD2BT58</accession>
<reference evidence="1 2" key="1">
    <citation type="journal article" date="2024" name="Ann. Entomol. Soc. Am.">
        <title>Genomic analyses of the southern and eastern yellowjacket wasps (Hymenoptera: Vespidae) reveal evolutionary signatures of social life.</title>
        <authorList>
            <person name="Catto M.A."/>
            <person name="Caine P.B."/>
            <person name="Orr S.E."/>
            <person name="Hunt B.G."/>
            <person name="Goodisman M.A.D."/>
        </authorList>
    </citation>
    <scope>NUCLEOTIDE SEQUENCE [LARGE SCALE GENOMIC DNA]</scope>
    <source>
        <strain evidence="1">233</strain>
        <tissue evidence="1">Head and thorax</tissue>
    </source>
</reference>
<name>A0ABD2BT58_VESSQ</name>
<dbReference type="EMBL" id="JAUDFV010000056">
    <property type="protein sequence ID" value="KAL2735969.1"/>
    <property type="molecule type" value="Genomic_DNA"/>
</dbReference>
<evidence type="ECO:0000313" key="1">
    <source>
        <dbReference type="EMBL" id="KAL2735969.1"/>
    </source>
</evidence>